<organism evidence="3 4">
    <name type="scientific">Tateyamaria omphalii</name>
    <dbReference type="NCBI Taxonomy" id="299262"/>
    <lineage>
        <taxon>Bacteria</taxon>
        <taxon>Pseudomonadati</taxon>
        <taxon>Pseudomonadota</taxon>
        <taxon>Alphaproteobacteria</taxon>
        <taxon>Rhodobacterales</taxon>
        <taxon>Roseobacteraceae</taxon>
        <taxon>Tateyamaria</taxon>
    </lineage>
</organism>
<dbReference type="RefSeq" id="WP_076628907.1">
    <property type="nucleotide sequence ID" value="NZ_CP019312.1"/>
</dbReference>
<name>A0A1P8MWT8_9RHOB</name>
<feature type="domain" description="SnoaL-like" evidence="2">
    <location>
        <begin position="37"/>
        <end position="77"/>
    </location>
</feature>
<dbReference type="InterPro" id="IPR032710">
    <property type="entry name" value="NTF2-like_dom_sf"/>
</dbReference>
<feature type="chain" id="PRO_5012071697" description="SnoaL-like domain-containing protein" evidence="1">
    <location>
        <begin position="20"/>
        <end position="79"/>
    </location>
</feature>
<feature type="signal peptide" evidence="1">
    <location>
        <begin position="1"/>
        <end position="19"/>
    </location>
</feature>
<dbReference type="SUPFAM" id="SSF54427">
    <property type="entry name" value="NTF2-like"/>
    <property type="match status" value="1"/>
</dbReference>
<protein>
    <recommendedName>
        <fullName evidence="2">SnoaL-like domain-containing protein</fullName>
    </recommendedName>
</protein>
<evidence type="ECO:0000313" key="3">
    <source>
        <dbReference type="EMBL" id="APX12545.1"/>
    </source>
</evidence>
<dbReference type="OrthoDB" id="5464938at2"/>
<reference evidence="3 4" key="1">
    <citation type="submission" date="2017-01" db="EMBL/GenBank/DDBJ databases">
        <title>Complete genome of Tateyamaria omphalii DOK1-4 isolated from seawater in Dokdo.</title>
        <authorList>
            <person name="Kim J.H."/>
            <person name="Chi W.-J."/>
        </authorList>
    </citation>
    <scope>NUCLEOTIDE SEQUENCE [LARGE SCALE GENOMIC DNA]</scope>
    <source>
        <strain evidence="3 4">DOK1-4</strain>
    </source>
</reference>
<dbReference type="AlphaFoldDB" id="A0A1P8MWT8"/>
<gene>
    <name evidence="3" type="ORF">BWR18_13295</name>
</gene>
<dbReference type="Gene3D" id="3.10.450.50">
    <property type="match status" value="1"/>
</dbReference>
<dbReference type="InterPro" id="IPR037401">
    <property type="entry name" value="SnoaL-like"/>
</dbReference>
<keyword evidence="4" id="KW-1185">Reference proteome</keyword>
<sequence length="79" mass="8717">MNRIATLAAAALLPTLVAAQQAPPVDPASSMETKLQILLDREEIRQVITNYGLAFDMQGWDLHRSVFTIELQMDFTASA</sequence>
<dbReference type="KEGG" id="tom:BWR18_13295"/>
<dbReference type="EMBL" id="CP019312">
    <property type="protein sequence ID" value="APX12545.1"/>
    <property type="molecule type" value="Genomic_DNA"/>
</dbReference>
<keyword evidence="1" id="KW-0732">Signal</keyword>
<evidence type="ECO:0000256" key="1">
    <source>
        <dbReference type="SAM" id="SignalP"/>
    </source>
</evidence>
<evidence type="ECO:0000259" key="2">
    <source>
        <dbReference type="Pfam" id="PF13577"/>
    </source>
</evidence>
<dbReference type="Pfam" id="PF13577">
    <property type="entry name" value="SnoaL_4"/>
    <property type="match status" value="1"/>
</dbReference>
<proteinExistence type="predicted"/>
<dbReference type="Proteomes" id="UP000186336">
    <property type="component" value="Chromosome"/>
</dbReference>
<evidence type="ECO:0000313" key="4">
    <source>
        <dbReference type="Proteomes" id="UP000186336"/>
    </source>
</evidence>
<accession>A0A1P8MWT8</accession>